<organism evidence="1">
    <name type="scientific">marine sediment metagenome</name>
    <dbReference type="NCBI Taxonomy" id="412755"/>
    <lineage>
        <taxon>unclassified sequences</taxon>
        <taxon>metagenomes</taxon>
        <taxon>ecological metagenomes</taxon>
    </lineage>
</organism>
<evidence type="ECO:0000313" key="1">
    <source>
        <dbReference type="EMBL" id="GAI04889.1"/>
    </source>
</evidence>
<evidence type="ECO:0008006" key="2">
    <source>
        <dbReference type="Google" id="ProtNLM"/>
    </source>
</evidence>
<dbReference type="EMBL" id="BARV01007214">
    <property type="protein sequence ID" value="GAI04889.1"/>
    <property type="molecule type" value="Genomic_DNA"/>
</dbReference>
<feature type="non-terminal residue" evidence="1">
    <location>
        <position position="1"/>
    </location>
</feature>
<proteinExistence type="predicted"/>
<dbReference type="SUPFAM" id="SSF51735">
    <property type="entry name" value="NAD(P)-binding Rossmann-fold domains"/>
    <property type="match status" value="1"/>
</dbReference>
<gene>
    <name evidence="1" type="ORF">S06H3_14730</name>
</gene>
<sequence length="105" mass="11534">VKLPVLDVGAKTITDEMCIVAANSLAKYAEERGMSEDDICPRMNEQEAYIREAVDIGMEAQKEGIALIEISREELRQKVEPMIKSAKEQVDALVKAGLIAKAVTD</sequence>
<protein>
    <recommendedName>
        <fullName evidence="2">Malic enzyme NAD-binding domain-containing protein</fullName>
    </recommendedName>
</protein>
<dbReference type="AlphaFoldDB" id="X1MEU0"/>
<comment type="caution">
    <text evidence="1">The sequence shown here is derived from an EMBL/GenBank/DDBJ whole genome shotgun (WGS) entry which is preliminary data.</text>
</comment>
<name>X1MEU0_9ZZZZ</name>
<accession>X1MEU0</accession>
<dbReference type="Gene3D" id="3.40.50.720">
    <property type="entry name" value="NAD(P)-binding Rossmann-like Domain"/>
    <property type="match status" value="1"/>
</dbReference>
<reference evidence="1" key="1">
    <citation type="journal article" date="2014" name="Front. Microbiol.">
        <title>High frequency of phylogenetically diverse reductive dehalogenase-homologous genes in deep subseafloor sedimentary metagenomes.</title>
        <authorList>
            <person name="Kawai M."/>
            <person name="Futagami T."/>
            <person name="Toyoda A."/>
            <person name="Takaki Y."/>
            <person name="Nishi S."/>
            <person name="Hori S."/>
            <person name="Arai W."/>
            <person name="Tsubouchi T."/>
            <person name="Morono Y."/>
            <person name="Uchiyama I."/>
            <person name="Ito T."/>
            <person name="Fujiyama A."/>
            <person name="Inagaki F."/>
            <person name="Takami H."/>
        </authorList>
    </citation>
    <scope>NUCLEOTIDE SEQUENCE</scope>
    <source>
        <strain evidence="1">Expedition CK06-06</strain>
    </source>
</reference>
<dbReference type="InterPro" id="IPR036291">
    <property type="entry name" value="NAD(P)-bd_dom_sf"/>
</dbReference>